<keyword evidence="4 8" id="KW-0812">Transmembrane</keyword>
<keyword evidence="7 8" id="KW-0998">Cell outer membrane</keyword>
<evidence type="ECO:0000313" key="12">
    <source>
        <dbReference type="EMBL" id="QEM12155.1"/>
    </source>
</evidence>
<keyword evidence="13" id="KW-1185">Reference proteome</keyword>
<dbReference type="PANTHER" id="PTHR30069">
    <property type="entry name" value="TONB-DEPENDENT OUTER MEMBRANE RECEPTOR"/>
    <property type="match status" value="1"/>
</dbReference>
<dbReference type="Gene3D" id="2.170.130.10">
    <property type="entry name" value="TonB-dependent receptor, plug domain"/>
    <property type="match status" value="1"/>
</dbReference>
<feature type="domain" description="Outer membrane protein beta-barrel" evidence="11">
    <location>
        <begin position="401"/>
        <end position="796"/>
    </location>
</feature>
<dbReference type="EMBL" id="CP043450">
    <property type="protein sequence ID" value="QEM12155.1"/>
    <property type="molecule type" value="Genomic_DNA"/>
</dbReference>
<keyword evidence="6 8" id="KW-0472">Membrane</keyword>
<dbReference type="Pfam" id="PF07715">
    <property type="entry name" value="Plug"/>
    <property type="match status" value="1"/>
</dbReference>
<evidence type="ECO:0000256" key="6">
    <source>
        <dbReference type="ARBA" id="ARBA00023136"/>
    </source>
</evidence>
<dbReference type="InterPro" id="IPR039426">
    <property type="entry name" value="TonB-dep_rcpt-like"/>
</dbReference>
<dbReference type="KEGG" id="mrub:DEO27_019695"/>
<sequence length="823" mass="91364">MMFLRLVNLNNLMKQILLTVLCCCFSTLLFAQTKTPAAPAVPNIIVKGIIIDSAINKPMGYVTVALQDAATKAPVKSTLAKDDGSFELKAPEGKTYQLVAVFIGYATKTIAVKLTGNTFNAGRILLSASSKQLKEVTVTAVRPVMKQEVDRLSYDVQADPESKSITALDMIRKVPLLSVDGSDNIKLRGNDNYKILINGKESAMMAKNPSDVLKSMPAANIEKIEVITTPPAKYDAEGLAGIINIITKKNADQGYNVNINTGYNNVFGERANVNVTVKQGKFGFSGYAGYNHRPVQTSTFENISNFYHPPSSLSQTGTRGNGANNVYGSGELSYEIDSLNLITGMYDFYDGKGKQQNNQVTSIKDSVDAVTQFYRLFNAGTSTFHGSDLGLNYQIGFRKYKDQLLTVSYKYNNNNNGQNNGATVAADSIGKAPTDYRQYNKSGSKQHTFQLDYIQPRKVLTLEAGGKIILRDNYSNFFTDLKQSDGSYKTDDSQTNDFTYNQDVYSLYNSYSVKLSKWAFKGGLRLEHTKVNADFSTTNSTVNQNYNNLVPSVSIQRSLKSSSLTLGYTQRIQRPGIYQLNPYTDRTNPQYVNMGNPNLKAAVTNNFELGYSNFAKGSINLSTNYSFANNTVQNLARVDSAGVTTNTYDNVGSNKNWGFDANINYPITPKLNVNINAELLFVWLKGYYNGSLYKNSGNQGHVFTYTSYKFDGGYRAGVNIGYDSRYVLLQGKDNYYFFSSISGTKTMFKEKATLSVNVNNPFKKFNKLDFYTKTPDFDTYTANNNFYRTINVSLSYKFGRLNSSIKKNQRGINNDDTSSGSRN</sequence>
<dbReference type="GO" id="GO:0044718">
    <property type="term" value="P:siderophore transmembrane transport"/>
    <property type="evidence" value="ECO:0007669"/>
    <property type="project" value="TreeGrafter"/>
</dbReference>
<comment type="subcellular location">
    <subcellularLocation>
        <location evidence="1 8">Cell outer membrane</location>
        <topology evidence="1 8">Multi-pass membrane protein</topology>
    </subcellularLocation>
</comment>
<evidence type="ECO:0000256" key="1">
    <source>
        <dbReference type="ARBA" id="ARBA00004571"/>
    </source>
</evidence>
<dbReference type="SUPFAM" id="SSF56935">
    <property type="entry name" value="Porins"/>
    <property type="match status" value="1"/>
</dbReference>
<keyword evidence="3 8" id="KW-1134">Transmembrane beta strand</keyword>
<dbReference type="PROSITE" id="PS52016">
    <property type="entry name" value="TONB_DEPENDENT_REC_3"/>
    <property type="match status" value="1"/>
</dbReference>
<evidence type="ECO:0000256" key="7">
    <source>
        <dbReference type="ARBA" id="ARBA00023237"/>
    </source>
</evidence>
<evidence type="ECO:0000256" key="8">
    <source>
        <dbReference type="PROSITE-ProRule" id="PRU01360"/>
    </source>
</evidence>
<dbReference type="Proteomes" id="UP000251402">
    <property type="component" value="Chromosome"/>
</dbReference>
<evidence type="ECO:0000256" key="9">
    <source>
        <dbReference type="SAM" id="SignalP"/>
    </source>
</evidence>
<dbReference type="Pfam" id="PF14905">
    <property type="entry name" value="OMP_b-brl_3"/>
    <property type="match status" value="1"/>
</dbReference>
<proteinExistence type="inferred from homology"/>
<evidence type="ECO:0000259" key="10">
    <source>
        <dbReference type="Pfam" id="PF07715"/>
    </source>
</evidence>
<feature type="domain" description="TonB-dependent receptor plug" evidence="10">
    <location>
        <begin position="164"/>
        <end position="242"/>
    </location>
</feature>
<feature type="signal peptide" evidence="9">
    <location>
        <begin position="1"/>
        <end position="31"/>
    </location>
</feature>
<dbReference type="Gene3D" id="2.40.170.20">
    <property type="entry name" value="TonB-dependent receptor, beta-barrel domain"/>
    <property type="match status" value="1"/>
</dbReference>
<evidence type="ECO:0000256" key="3">
    <source>
        <dbReference type="ARBA" id="ARBA00022452"/>
    </source>
</evidence>
<keyword evidence="12" id="KW-0675">Receptor</keyword>
<keyword evidence="2 8" id="KW-0813">Transport</keyword>
<reference evidence="12" key="1">
    <citation type="submission" date="2019-08" db="EMBL/GenBank/DDBJ databases">
        <title>Comparative genome analysis confer to the adaptation heavy metal polluted environment.</title>
        <authorList>
            <person name="Li Y."/>
        </authorList>
    </citation>
    <scope>NUCLEOTIDE SEQUENCE [LARGE SCALE GENOMIC DNA]</scope>
    <source>
        <strain evidence="12">P1</strain>
    </source>
</reference>
<gene>
    <name evidence="12" type="ORF">DEO27_019695</name>
</gene>
<dbReference type="InterPro" id="IPR037066">
    <property type="entry name" value="Plug_dom_sf"/>
</dbReference>
<dbReference type="GO" id="GO:0009279">
    <property type="term" value="C:cell outer membrane"/>
    <property type="evidence" value="ECO:0007669"/>
    <property type="project" value="UniProtKB-SubCell"/>
</dbReference>
<dbReference type="Gene3D" id="2.60.40.1120">
    <property type="entry name" value="Carboxypeptidase-like, regulatory domain"/>
    <property type="match status" value="1"/>
</dbReference>
<dbReference type="AlphaFoldDB" id="A0A5C1I2N5"/>
<dbReference type="InterPro" id="IPR036942">
    <property type="entry name" value="Beta-barrel_TonB_sf"/>
</dbReference>
<keyword evidence="5 9" id="KW-0732">Signal</keyword>
<dbReference type="InterPro" id="IPR008969">
    <property type="entry name" value="CarboxyPept-like_regulatory"/>
</dbReference>
<evidence type="ECO:0000313" key="13">
    <source>
        <dbReference type="Proteomes" id="UP000251402"/>
    </source>
</evidence>
<organism evidence="12 13">
    <name type="scientific">Mucilaginibacter rubeus</name>
    <dbReference type="NCBI Taxonomy" id="2027860"/>
    <lineage>
        <taxon>Bacteria</taxon>
        <taxon>Pseudomonadati</taxon>
        <taxon>Bacteroidota</taxon>
        <taxon>Sphingobacteriia</taxon>
        <taxon>Sphingobacteriales</taxon>
        <taxon>Sphingobacteriaceae</taxon>
        <taxon>Mucilaginibacter</taxon>
    </lineage>
</organism>
<name>A0A5C1I2N5_9SPHI</name>
<evidence type="ECO:0000256" key="2">
    <source>
        <dbReference type="ARBA" id="ARBA00022448"/>
    </source>
</evidence>
<dbReference type="PANTHER" id="PTHR30069:SF29">
    <property type="entry name" value="HEMOGLOBIN AND HEMOGLOBIN-HAPTOGLOBIN-BINDING PROTEIN 1-RELATED"/>
    <property type="match status" value="1"/>
</dbReference>
<accession>A0A5C1I2N5</accession>
<evidence type="ECO:0000256" key="5">
    <source>
        <dbReference type="ARBA" id="ARBA00022729"/>
    </source>
</evidence>
<dbReference type="SUPFAM" id="SSF49464">
    <property type="entry name" value="Carboxypeptidase regulatory domain-like"/>
    <property type="match status" value="1"/>
</dbReference>
<feature type="chain" id="PRO_5023039389" evidence="9">
    <location>
        <begin position="32"/>
        <end position="823"/>
    </location>
</feature>
<protein>
    <submittedName>
        <fullName evidence="12">TonB-dependent receptor</fullName>
    </submittedName>
</protein>
<dbReference type="InterPro" id="IPR012910">
    <property type="entry name" value="Plug_dom"/>
</dbReference>
<dbReference type="OrthoDB" id="606851at2"/>
<evidence type="ECO:0000259" key="11">
    <source>
        <dbReference type="Pfam" id="PF14905"/>
    </source>
</evidence>
<dbReference type="Pfam" id="PF13715">
    <property type="entry name" value="CarbopepD_reg_2"/>
    <property type="match status" value="1"/>
</dbReference>
<dbReference type="GO" id="GO:0015344">
    <property type="term" value="F:siderophore uptake transmembrane transporter activity"/>
    <property type="evidence" value="ECO:0007669"/>
    <property type="project" value="TreeGrafter"/>
</dbReference>
<dbReference type="InterPro" id="IPR041700">
    <property type="entry name" value="OMP_b-brl_3"/>
</dbReference>
<evidence type="ECO:0000256" key="4">
    <source>
        <dbReference type="ARBA" id="ARBA00022692"/>
    </source>
</evidence>
<comment type="similarity">
    <text evidence="8">Belongs to the TonB-dependent receptor family.</text>
</comment>